<gene>
    <name evidence="2" type="ORF">PV04_05793</name>
</gene>
<evidence type="ECO:0000313" key="3">
    <source>
        <dbReference type="Proteomes" id="UP000054266"/>
    </source>
</evidence>
<protein>
    <submittedName>
        <fullName evidence="2">Uncharacterized protein</fullName>
    </submittedName>
</protein>
<keyword evidence="3" id="KW-1185">Reference proteome</keyword>
<evidence type="ECO:0000256" key="1">
    <source>
        <dbReference type="SAM" id="MobiDB-lite"/>
    </source>
</evidence>
<organism evidence="2 3">
    <name type="scientific">Phialophora macrospora</name>
    <dbReference type="NCBI Taxonomy" id="1851006"/>
    <lineage>
        <taxon>Eukaryota</taxon>
        <taxon>Fungi</taxon>
        <taxon>Dikarya</taxon>
        <taxon>Ascomycota</taxon>
        <taxon>Pezizomycotina</taxon>
        <taxon>Eurotiomycetes</taxon>
        <taxon>Chaetothyriomycetidae</taxon>
        <taxon>Chaetothyriales</taxon>
        <taxon>Herpotrichiellaceae</taxon>
        <taxon>Phialophora</taxon>
    </lineage>
</organism>
<feature type="region of interest" description="Disordered" evidence="1">
    <location>
        <begin position="1"/>
        <end position="61"/>
    </location>
</feature>
<feature type="compositionally biased region" description="Low complexity" evidence="1">
    <location>
        <begin position="15"/>
        <end position="50"/>
    </location>
</feature>
<sequence>MSSLASPSMERPQATSRPHSSSLSSLRTLTETPSSSNSVTSTVASNSYSTPPSSPASQSCSMHIKLTKQMHYHQQRWQSWQAKQLENFQSAAVEAGHDSNSKKGFTAKRPHIHSGLEKIGSGLRRLRG</sequence>
<dbReference type="HOGENOM" id="CLU_1959296_0_0_1"/>
<evidence type="ECO:0000313" key="2">
    <source>
        <dbReference type="EMBL" id="KIW66458.1"/>
    </source>
</evidence>
<name>A0A0D2FEI5_9EURO</name>
<dbReference type="Proteomes" id="UP000054266">
    <property type="component" value="Unassembled WGS sequence"/>
</dbReference>
<reference evidence="2 3" key="1">
    <citation type="submission" date="2015-01" db="EMBL/GenBank/DDBJ databases">
        <title>The Genome Sequence of Capronia semiimmersa CBS27337.</title>
        <authorList>
            <consortium name="The Broad Institute Genomics Platform"/>
            <person name="Cuomo C."/>
            <person name="de Hoog S."/>
            <person name="Gorbushina A."/>
            <person name="Stielow B."/>
            <person name="Teixiera M."/>
            <person name="Abouelleil A."/>
            <person name="Chapman S.B."/>
            <person name="Priest M."/>
            <person name="Young S.K."/>
            <person name="Wortman J."/>
            <person name="Nusbaum C."/>
            <person name="Birren B."/>
        </authorList>
    </citation>
    <scope>NUCLEOTIDE SEQUENCE [LARGE SCALE GENOMIC DNA]</scope>
    <source>
        <strain evidence="2 3">CBS 27337</strain>
    </source>
</reference>
<feature type="region of interest" description="Disordered" evidence="1">
    <location>
        <begin position="93"/>
        <end position="113"/>
    </location>
</feature>
<accession>A0A0D2FEI5</accession>
<dbReference type="EMBL" id="KN846959">
    <property type="protein sequence ID" value="KIW66458.1"/>
    <property type="molecule type" value="Genomic_DNA"/>
</dbReference>
<proteinExistence type="predicted"/>
<dbReference type="AlphaFoldDB" id="A0A0D2FEI5"/>